<dbReference type="InterPro" id="IPR005320">
    <property type="entry name" value="Peptidase_S51"/>
</dbReference>
<dbReference type="Gene3D" id="3.40.50.880">
    <property type="match status" value="1"/>
</dbReference>
<dbReference type="Pfam" id="PF03575">
    <property type="entry name" value="Peptidase_S51"/>
    <property type="match status" value="1"/>
</dbReference>
<protein>
    <submittedName>
        <fullName evidence="5">Peptidase family S51</fullName>
    </submittedName>
</protein>
<dbReference type="GO" id="GO:0006508">
    <property type="term" value="P:proteolysis"/>
    <property type="evidence" value="ECO:0007669"/>
    <property type="project" value="UniProtKB-KW"/>
</dbReference>
<dbReference type="PANTHER" id="PTHR20842:SF0">
    <property type="entry name" value="ALPHA-ASPARTYL DIPEPTIDASE"/>
    <property type="match status" value="1"/>
</dbReference>
<dbReference type="STRING" id="246199.CUS_5288"/>
<evidence type="ECO:0000256" key="2">
    <source>
        <dbReference type="ARBA" id="ARBA00022670"/>
    </source>
</evidence>
<keyword evidence="4" id="KW-0720">Serine protease</keyword>
<name>E9SF76_RUMAL</name>
<dbReference type="InterPro" id="IPR029062">
    <property type="entry name" value="Class_I_gatase-like"/>
</dbReference>
<keyword evidence="3" id="KW-0378">Hydrolase</keyword>
<evidence type="ECO:0000256" key="4">
    <source>
        <dbReference type="ARBA" id="ARBA00022825"/>
    </source>
</evidence>
<dbReference type="Proteomes" id="UP000004259">
    <property type="component" value="Unassembled WGS sequence"/>
</dbReference>
<keyword evidence="6" id="KW-1185">Reference proteome</keyword>
<keyword evidence="2" id="KW-0645">Protease</keyword>
<dbReference type="GO" id="GO:0008236">
    <property type="term" value="F:serine-type peptidase activity"/>
    <property type="evidence" value="ECO:0007669"/>
    <property type="project" value="UniProtKB-KW"/>
</dbReference>
<evidence type="ECO:0000313" key="6">
    <source>
        <dbReference type="Proteomes" id="UP000004259"/>
    </source>
</evidence>
<evidence type="ECO:0000256" key="3">
    <source>
        <dbReference type="ARBA" id="ARBA00022801"/>
    </source>
</evidence>
<dbReference type="OrthoDB" id="9778515at2"/>
<dbReference type="RefSeq" id="WP_002851588.1">
    <property type="nucleotide sequence ID" value="NZ_ADKM02000112.1"/>
</dbReference>
<dbReference type="SUPFAM" id="SSF52317">
    <property type="entry name" value="Class I glutamine amidotransferase-like"/>
    <property type="match status" value="1"/>
</dbReference>
<dbReference type="eggNOG" id="COG3340">
    <property type="taxonomic scope" value="Bacteria"/>
</dbReference>
<evidence type="ECO:0000256" key="1">
    <source>
        <dbReference type="ARBA" id="ARBA00006534"/>
    </source>
</evidence>
<accession>E9SF76</accession>
<evidence type="ECO:0000313" key="5">
    <source>
        <dbReference type="EMBL" id="EGC02054.1"/>
    </source>
</evidence>
<reference evidence="5 6" key="1">
    <citation type="submission" date="2011-02" db="EMBL/GenBank/DDBJ databases">
        <authorList>
            <person name="Nelson K.E."/>
            <person name="Sutton G."/>
            <person name="Torralba M."/>
            <person name="Durkin S."/>
            <person name="Harkins D."/>
            <person name="Montgomery R."/>
            <person name="Ziemer C."/>
            <person name="Klaassens E."/>
            <person name="Ocuiv P."/>
            <person name="Morrison M."/>
        </authorList>
    </citation>
    <scope>NUCLEOTIDE SEQUENCE [LARGE SCALE GENOMIC DNA]</scope>
    <source>
        <strain evidence="5 6">8</strain>
    </source>
</reference>
<proteinExistence type="inferred from homology"/>
<organism evidence="5 6">
    <name type="scientific">Ruminococcus albus 8</name>
    <dbReference type="NCBI Taxonomy" id="246199"/>
    <lineage>
        <taxon>Bacteria</taxon>
        <taxon>Bacillati</taxon>
        <taxon>Bacillota</taxon>
        <taxon>Clostridia</taxon>
        <taxon>Eubacteriales</taxon>
        <taxon>Oscillospiraceae</taxon>
        <taxon>Ruminococcus</taxon>
    </lineage>
</organism>
<dbReference type="PANTHER" id="PTHR20842">
    <property type="entry name" value="PROTEASE S51 ALPHA-ASPARTYL DIPEPTIDASE"/>
    <property type="match status" value="1"/>
</dbReference>
<comment type="caution">
    <text evidence="5">The sequence shown here is derived from an EMBL/GenBank/DDBJ whole genome shotgun (WGS) entry which is preliminary data.</text>
</comment>
<dbReference type="EMBL" id="ADKM02000112">
    <property type="protein sequence ID" value="EGC02054.1"/>
    <property type="molecule type" value="Genomic_DNA"/>
</dbReference>
<dbReference type="AlphaFoldDB" id="E9SF76"/>
<sequence length="200" mass="22398">MIILGSNGFENPTVCKKLDKLFPDKTGKLLFINIARWDSMEVGLFEKACAAGIGFREENITIFDENDPDAVKGMKFDHIAVTGGNTFRLLHLMKKFGLDSLVKEHLSEGADYMGFSAGAYMVCKEIGYVDMFDDNIDITDGDFTAIGWIEQYPICHFERKGSECLVICKNRIGGSPEMLTIDELELKILKTNDSKEFISV</sequence>
<gene>
    <name evidence="5" type="ORF">CUS_5288</name>
</gene>
<comment type="similarity">
    <text evidence="1">Belongs to the peptidase S51 family.</text>
</comment>